<dbReference type="OrthoDB" id="9806939at2"/>
<name>A0A137RM35_9FLAO</name>
<dbReference type="Pfam" id="PF25973">
    <property type="entry name" value="BSH_CzcB"/>
    <property type="match status" value="1"/>
</dbReference>
<evidence type="ECO:0000256" key="3">
    <source>
        <dbReference type="SAM" id="SignalP"/>
    </source>
</evidence>
<feature type="coiled-coil region" evidence="2">
    <location>
        <begin position="108"/>
        <end position="166"/>
    </location>
</feature>
<feature type="domain" description="CzcB-like barrel-sandwich hybrid" evidence="5">
    <location>
        <begin position="62"/>
        <end position="190"/>
    </location>
</feature>
<evidence type="ECO:0000313" key="7">
    <source>
        <dbReference type="Proteomes" id="UP000070138"/>
    </source>
</evidence>
<reference evidence="6 7" key="2">
    <citation type="journal article" date="2016" name="Int. J. Syst. Evol. Microbiol.">
        <title>Vitellibacter aquimaris sp. nov., a marine bacterium isolated from seawater.</title>
        <authorList>
            <person name="Thevarajoo S."/>
            <person name="Selvaratnam C."/>
            <person name="Goh K.M."/>
            <person name="Hong K.W."/>
            <person name="Chan X.Y."/>
            <person name="Chan K.G."/>
            <person name="Chong C.S."/>
        </authorList>
    </citation>
    <scope>NUCLEOTIDE SEQUENCE [LARGE SCALE GENOMIC DNA]</scope>
    <source>
        <strain evidence="6 7">D-24</strain>
    </source>
</reference>
<dbReference type="Gene3D" id="1.10.287.470">
    <property type="entry name" value="Helix hairpin bin"/>
    <property type="match status" value="1"/>
</dbReference>
<proteinExistence type="inferred from homology"/>
<gene>
    <name evidence="6" type="ORF">LS48_01775</name>
</gene>
<dbReference type="PATRIC" id="fig|1548749.3.peg.375"/>
<dbReference type="InterPro" id="IPR006143">
    <property type="entry name" value="RND_pump_MFP"/>
</dbReference>
<organism evidence="6 7">
    <name type="scientific">Aequorivita aquimaris</name>
    <dbReference type="NCBI Taxonomy" id="1548749"/>
    <lineage>
        <taxon>Bacteria</taxon>
        <taxon>Pseudomonadati</taxon>
        <taxon>Bacteroidota</taxon>
        <taxon>Flavobacteriia</taxon>
        <taxon>Flavobacteriales</taxon>
        <taxon>Flavobacteriaceae</taxon>
        <taxon>Aequorivita</taxon>
    </lineage>
</organism>
<keyword evidence="7" id="KW-1185">Reference proteome</keyword>
<dbReference type="Pfam" id="PF25954">
    <property type="entry name" value="Beta-barrel_RND_2"/>
    <property type="match status" value="1"/>
</dbReference>
<dbReference type="PROSITE" id="PS51257">
    <property type="entry name" value="PROKAR_LIPOPROTEIN"/>
    <property type="match status" value="1"/>
</dbReference>
<comment type="similarity">
    <text evidence="1">Belongs to the membrane fusion protein (MFP) (TC 8.A.1) family.</text>
</comment>
<dbReference type="Gene3D" id="2.40.420.20">
    <property type="match status" value="1"/>
</dbReference>
<feature type="signal peptide" evidence="3">
    <location>
        <begin position="1"/>
        <end position="22"/>
    </location>
</feature>
<dbReference type="NCBIfam" id="TIGR01730">
    <property type="entry name" value="RND_mfp"/>
    <property type="match status" value="1"/>
</dbReference>
<feature type="chain" id="PRO_5007479905" evidence="3">
    <location>
        <begin position="23"/>
        <end position="359"/>
    </location>
</feature>
<evidence type="ECO:0000256" key="1">
    <source>
        <dbReference type="ARBA" id="ARBA00009477"/>
    </source>
</evidence>
<dbReference type="SUPFAM" id="SSF111369">
    <property type="entry name" value="HlyD-like secretion proteins"/>
    <property type="match status" value="1"/>
</dbReference>
<evidence type="ECO:0000313" key="6">
    <source>
        <dbReference type="EMBL" id="KXO01221.1"/>
    </source>
</evidence>
<sequence>MKSLYTSLFFLGVLSLASCGNASEEKNIDNTPAVSVTVSSVAAENNSPFLTASGKIEAANSATLSTRMMGFVDNVHVNVGDKVAKGQLLVSINNSDLSAKQAQTSAGITEAQAAFNNAQKDYQRFQNLFAENSASQKELDDQRARYEMAKARLEGAKQMKNEVQSQFAYVNLRAPFSGVVTNKFIEAGDMANPGVPLISVEGPGNFEVTASVPESEISKIKSGTEVQVIVKSSDKTLPGTVTEVSTSAKNTGGQYLVKVVLDKTDADILSGMYATVQFPIEKKTDVTTVMVPKEALVKRGQLTGIYTVSQSNTALLRWLRLGRTFGDNVEVLSGLAADENYIISSEGKLFNGAKVTIKQ</sequence>
<dbReference type="InterPro" id="IPR058647">
    <property type="entry name" value="BSH_CzcB-like"/>
</dbReference>
<dbReference type="GO" id="GO:1990281">
    <property type="term" value="C:efflux pump complex"/>
    <property type="evidence" value="ECO:0007669"/>
    <property type="project" value="TreeGrafter"/>
</dbReference>
<dbReference type="EMBL" id="JRWG01000001">
    <property type="protein sequence ID" value="KXO01221.1"/>
    <property type="molecule type" value="Genomic_DNA"/>
</dbReference>
<keyword evidence="2" id="KW-0175">Coiled coil</keyword>
<evidence type="ECO:0000259" key="5">
    <source>
        <dbReference type="Pfam" id="PF25973"/>
    </source>
</evidence>
<comment type="caution">
    <text evidence="6">The sequence shown here is derived from an EMBL/GenBank/DDBJ whole genome shotgun (WGS) entry which is preliminary data.</text>
</comment>
<dbReference type="PANTHER" id="PTHR30469:SF15">
    <property type="entry name" value="HLYD FAMILY OF SECRETION PROTEINS"/>
    <property type="match status" value="1"/>
</dbReference>
<dbReference type="GO" id="GO:0015562">
    <property type="term" value="F:efflux transmembrane transporter activity"/>
    <property type="evidence" value="ECO:0007669"/>
    <property type="project" value="TreeGrafter"/>
</dbReference>
<dbReference type="Proteomes" id="UP000070138">
    <property type="component" value="Unassembled WGS sequence"/>
</dbReference>
<accession>A0A137RM35</accession>
<protein>
    <submittedName>
        <fullName evidence="6">RND transporter</fullName>
    </submittedName>
</protein>
<dbReference type="AlphaFoldDB" id="A0A137RM35"/>
<dbReference type="RefSeq" id="WP_062619352.1">
    <property type="nucleotide sequence ID" value="NZ_JRWG01000001.1"/>
</dbReference>
<dbReference type="InterPro" id="IPR058792">
    <property type="entry name" value="Beta-barrel_RND_2"/>
</dbReference>
<dbReference type="Gene3D" id="2.40.30.170">
    <property type="match status" value="1"/>
</dbReference>
<evidence type="ECO:0000259" key="4">
    <source>
        <dbReference type="Pfam" id="PF25954"/>
    </source>
</evidence>
<feature type="domain" description="CusB-like beta-barrel" evidence="4">
    <location>
        <begin position="208"/>
        <end position="278"/>
    </location>
</feature>
<dbReference type="Gene3D" id="2.40.50.100">
    <property type="match status" value="1"/>
</dbReference>
<dbReference type="PANTHER" id="PTHR30469">
    <property type="entry name" value="MULTIDRUG RESISTANCE PROTEIN MDTA"/>
    <property type="match status" value="1"/>
</dbReference>
<keyword evidence="3" id="KW-0732">Signal</keyword>
<reference evidence="7" key="1">
    <citation type="submission" date="2014-10" db="EMBL/GenBank/DDBJ databases">
        <title>Genome sequencing of Vitellibacter sp. D-24.</title>
        <authorList>
            <person name="Thevarajoo S."/>
            <person name="Selvaratnam C."/>
            <person name="Goh K.M."/>
            <person name="Chong C.S."/>
        </authorList>
    </citation>
    <scope>NUCLEOTIDE SEQUENCE [LARGE SCALE GENOMIC DNA]</scope>
    <source>
        <strain evidence="7">D-24</strain>
    </source>
</reference>
<dbReference type="STRING" id="1548749.LS48_01775"/>
<evidence type="ECO:0000256" key="2">
    <source>
        <dbReference type="SAM" id="Coils"/>
    </source>
</evidence>